<dbReference type="InParanoid" id="A9V5C5"/>
<dbReference type="PROSITE" id="PS50102">
    <property type="entry name" value="RRM"/>
    <property type="match status" value="1"/>
</dbReference>
<proteinExistence type="predicted"/>
<keyword evidence="5" id="KW-1185">Reference proteome</keyword>
<feature type="region of interest" description="Disordered" evidence="2">
    <location>
        <begin position="447"/>
        <end position="541"/>
    </location>
</feature>
<feature type="compositionally biased region" description="Basic and acidic residues" evidence="2">
    <location>
        <begin position="1336"/>
        <end position="1349"/>
    </location>
</feature>
<feature type="region of interest" description="Disordered" evidence="2">
    <location>
        <begin position="1750"/>
        <end position="1796"/>
    </location>
</feature>
<sequence length="2039" mass="223360">MDFLNIGTGGRARSGRRSSADWDDSVLGSAAAPVASADPLSFLREPLKSPAGPKPSNPVVEPARSKTGNTAKRPPVSGTPRHERHERHARHRDSETNKSASALAQLKSRMAAKGSASETTALPTAVTASTSSKLLATSEAKPGEHGARAVATHVPLGPRDEDAELSDWCQHLAPVMQQLVSNRIDWLCSSSRLSFGVMSPGKIVIAIDDQDASTICHFIKAAQALLRDQLKQTLSMGWITPSATELSPIERGALSEVAYAKALNDQLLSLHAQLATHTCPSNPPSVPVDGRLAIDLGLRHDAASLVRPRSTAGSTVAKAFLQLTRQRADGLDLPELLTHVLTRAVDDAYIIFTGPLCRSQLQPILAQLRDQYPNTSVHFVLFHLTDPDVINIARDAATIFGGTVHCCSSAGSTSTDLLLLQQELKELKRMSPDFGAALLDLARAQATKDAKTTSRSSTAAGKSSKGPGSQRPVSATKSTAHSPKTASNIVGKNTASKRQPNVGKQHVGDAPTRRTQSGPTSQPATIRSKPSSRQDHTRRNEMVMDTLRELATLKKTKNADGAAALTKAVKASKTREHSEQWLEVFSWACIEEATQQAASRPGHERFLDKSLHRVAHSLYQQRLCFLRSESQSVFGVIAGDEVALGIDANLSDRRLLIDDLSLLLKEQLSATARVDVVSLRAGKLSEASQRHAEQLGATELQALFNFFQQLDPYAPSPQSRHERQGLLAKLSDTWSRLSALLTGHGHETPRHDSTANLEVVDENGLDVLMLLEALLRTPVTHNYLILTSPLNRVRALHARFATQRVHVVVYNLRDDNALALASFVAETFRGTIHVCHPLGCASTDCDLIEEELDHVKAAVRRAAAAAKEAAEERRQRVKQRTARRRGSAVDAASEGTAASGHAQIKLEHTKPVAHHNIPFDARASSKDWLDSFGLFALGLTPWQVFRPYAQRADRHGQLLGATYKTTVPLQWSDGGQRLVSVDPAVFANYYQQLLKVEAAFQHRLDWLGTGSRRCFGCVWEPVVTLVIEASVSTKPTWPLLLRHCKRVITEQLAHTTHFNVILYHGCMHAFSPHVIPTSGGALKECWQWLKAWSIAETHTGRCVREVLLSAVDNLEPQVHGDHGIYLLQTGVCADAENVISEARQQTQSCFVRAAHVSHACLHFRALLQEARTRIHTISYNSHGALPDRIPASQLEAAKNDREGSADFKTSAGETEDAMLRELNRELEIFSAWMHVRYSAEQQRQLVRDLLHDPSASAVFQNADDAPDPICLCHGDDIYQLRVELLRSSQYRGMVLSMLFAMHCDMATKTRALFQERRLFLPPDLEDALAEKQRAFEEADWRGSDASHDESETESFDGQSVGGDGRTRPGELPAYLQRRKAELARAKSQHARSQRRLRGLPTTDPGTGKQNRRSSQSSKARRPGPPPPPLPVDVNVDDQTWLETNGTRIQQLSVEQFLATNSVLRPADESYSGVGTMYLTRWPSKRRSRRGGQLLEWRVMARPHEVAQHQARLADLITLYEQRRLWREAHPEAGYNAYDGQEEDMSGTEIAAEERAAADAERLARELSRARHYVSDAQQLADAVSAAIESLPRAERSARPDPRTLQPRWNEGGSSMRRTHKRRGSRADASLAMVESVALAPEASEREHVAAPPISAPPTRAHLLRQRFNAWRYPEQFQSADTPADILILDEATAEAEGEEDVIAASGAGGRALVVDGAQAAPLVVDYVNPSRGEVAPSRADELDQPALEAARLPPHGRGPLEQSSRAAQTLPRQAKPIGVRVSSPTETSGQGHLDASLSEDDVDWDAVILSRHANVRRVAAALDDLEQVESRLRQQAMRPRTAGAASAVQPLPDATAAARRKGHEATSIRPFPGWRKSKADSRVGASRKDEGVLQRAPAAHVMSATGLPGPSLRSEPQAPPTFAHPEHTVFVTGVADTAEDWDLFNFFVTRQSAHPAHVYLPWDFDRKRNAGYAYVAFGSADEVQRALQADGLILQGQTVRVKPCAAPQDTIKDQEALQDMDIMSVMSMPLSQDFSAAGL</sequence>
<feature type="region of interest" description="Disordered" evidence="2">
    <location>
        <begin position="1590"/>
        <end position="1628"/>
    </location>
</feature>
<feature type="compositionally biased region" description="Polar residues" evidence="2">
    <location>
        <begin position="1403"/>
        <end position="1417"/>
    </location>
</feature>
<feature type="compositionally biased region" description="Polar residues" evidence="2">
    <location>
        <begin position="471"/>
        <end position="499"/>
    </location>
</feature>
<dbReference type="InterPro" id="IPR035979">
    <property type="entry name" value="RBD_domain_sf"/>
</dbReference>
<organism evidence="4 5">
    <name type="scientific">Monosiga brevicollis</name>
    <name type="common">Choanoflagellate</name>
    <dbReference type="NCBI Taxonomy" id="81824"/>
    <lineage>
        <taxon>Eukaryota</taxon>
        <taxon>Choanoflagellata</taxon>
        <taxon>Craspedida</taxon>
        <taxon>Salpingoecidae</taxon>
        <taxon>Monosiga</taxon>
    </lineage>
</organism>
<feature type="compositionally biased region" description="Polar residues" evidence="2">
    <location>
        <begin position="1761"/>
        <end position="1771"/>
    </location>
</feature>
<feature type="region of interest" description="Disordered" evidence="2">
    <location>
        <begin position="869"/>
        <end position="901"/>
    </location>
</feature>
<feature type="compositionally biased region" description="Basic and acidic residues" evidence="2">
    <location>
        <begin position="1591"/>
        <end position="1601"/>
    </location>
</feature>
<dbReference type="KEGG" id="mbr:MONBRDRAFT_27464"/>
<dbReference type="PANTHER" id="PTHR46478">
    <property type="entry name" value="VON WILLEBRAND FACTOR A DOMAIN-CONTAINING PROTEIN 3A"/>
    <property type="match status" value="1"/>
</dbReference>
<feature type="region of interest" description="Disordered" evidence="2">
    <location>
        <begin position="1836"/>
        <end position="1894"/>
    </location>
</feature>
<feature type="region of interest" description="Disordered" evidence="2">
    <location>
        <begin position="1"/>
        <end position="132"/>
    </location>
</feature>
<reference evidence="4 5" key="1">
    <citation type="journal article" date="2008" name="Nature">
        <title>The genome of the choanoflagellate Monosiga brevicollis and the origin of metazoans.</title>
        <authorList>
            <consortium name="JGI Sequencing"/>
            <person name="King N."/>
            <person name="Westbrook M.J."/>
            <person name="Young S.L."/>
            <person name="Kuo A."/>
            <person name="Abedin M."/>
            <person name="Chapman J."/>
            <person name="Fairclough S."/>
            <person name="Hellsten U."/>
            <person name="Isogai Y."/>
            <person name="Letunic I."/>
            <person name="Marr M."/>
            <person name="Pincus D."/>
            <person name="Putnam N."/>
            <person name="Rokas A."/>
            <person name="Wright K.J."/>
            <person name="Zuzow R."/>
            <person name="Dirks W."/>
            <person name="Good M."/>
            <person name="Goodstein D."/>
            <person name="Lemons D."/>
            <person name="Li W."/>
            <person name="Lyons J.B."/>
            <person name="Morris A."/>
            <person name="Nichols S."/>
            <person name="Richter D.J."/>
            <person name="Salamov A."/>
            <person name="Bork P."/>
            <person name="Lim W.A."/>
            <person name="Manning G."/>
            <person name="Miller W.T."/>
            <person name="McGinnis W."/>
            <person name="Shapiro H."/>
            <person name="Tjian R."/>
            <person name="Grigoriev I.V."/>
            <person name="Rokhsar D."/>
        </authorList>
    </citation>
    <scope>NUCLEOTIDE SEQUENCE [LARGE SCALE GENOMIC DNA]</scope>
    <source>
        <strain evidence="5">MX1 / ATCC 50154</strain>
    </source>
</reference>
<dbReference type="InterPro" id="IPR012677">
    <property type="entry name" value="Nucleotide-bd_a/b_plait_sf"/>
</dbReference>
<evidence type="ECO:0000256" key="1">
    <source>
        <dbReference type="PROSITE-ProRule" id="PRU00176"/>
    </source>
</evidence>
<evidence type="ECO:0000259" key="3">
    <source>
        <dbReference type="PROSITE" id="PS50102"/>
    </source>
</evidence>
<feature type="compositionally biased region" description="Basic residues" evidence="2">
    <location>
        <begin position="1386"/>
        <end position="1397"/>
    </location>
</feature>
<feature type="region of interest" description="Disordered" evidence="2">
    <location>
        <begin position="1336"/>
        <end position="1434"/>
    </location>
</feature>
<protein>
    <recommendedName>
        <fullName evidence="3">RRM domain-containing protein</fullName>
    </recommendedName>
</protein>
<dbReference type="GO" id="GO:0003723">
    <property type="term" value="F:RNA binding"/>
    <property type="evidence" value="ECO:0007669"/>
    <property type="project" value="UniProtKB-UniRule"/>
</dbReference>
<evidence type="ECO:0000313" key="4">
    <source>
        <dbReference type="EMBL" id="EDQ87349.1"/>
    </source>
</evidence>
<dbReference type="EMBL" id="CH991560">
    <property type="protein sequence ID" value="EDQ87349.1"/>
    <property type="molecule type" value="Genomic_DNA"/>
</dbReference>
<dbReference type="SUPFAM" id="SSF54928">
    <property type="entry name" value="RNA-binding domain, RBD"/>
    <property type="match status" value="1"/>
</dbReference>
<dbReference type="PANTHER" id="PTHR46478:SF1">
    <property type="entry name" value="VON WILLEBRAND FACTOR A DOMAIN-CONTAINING PROTEIN 3A"/>
    <property type="match status" value="1"/>
</dbReference>
<feature type="domain" description="RRM" evidence="3">
    <location>
        <begin position="1927"/>
        <end position="2006"/>
    </location>
</feature>
<evidence type="ECO:0000313" key="5">
    <source>
        <dbReference type="Proteomes" id="UP000001357"/>
    </source>
</evidence>
<feature type="compositionally biased region" description="Basic and acidic residues" evidence="2">
    <location>
        <begin position="1877"/>
        <end position="1892"/>
    </location>
</feature>
<dbReference type="STRING" id="81824.A9V5C5"/>
<feature type="compositionally biased region" description="Basic and acidic residues" evidence="2">
    <location>
        <begin position="532"/>
        <end position="541"/>
    </location>
</feature>
<dbReference type="GeneID" id="5893206"/>
<name>A9V5C5_MONBE</name>
<dbReference type="OMA" id="HEATSIR"/>
<dbReference type="Gene3D" id="3.30.70.330">
    <property type="match status" value="1"/>
</dbReference>
<dbReference type="Proteomes" id="UP000001357">
    <property type="component" value="Unassembled WGS sequence"/>
</dbReference>
<dbReference type="SMART" id="SM00360">
    <property type="entry name" value="RRM"/>
    <property type="match status" value="1"/>
</dbReference>
<evidence type="ECO:0000256" key="2">
    <source>
        <dbReference type="SAM" id="MobiDB-lite"/>
    </source>
</evidence>
<feature type="compositionally biased region" description="Basic residues" evidence="2">
    <location>
        <begin position="875"/>
        <end position="886"/>
    </location>
</feature>
<gene>
    <name evidence="4" type="ORF">MONBRDRAFT_27464</name>
</gene>
<dbReference type="RefSeq" id="XP_001747962.1">
    <property type="nucleotide sequence ID" value="XM_001747910.1"/>
</dbReference>
<dbReference type="InterPro" id="IPR000504">
    <property type="entry name" value="RRM_dom"/>
</dbReference>
<accession>A9V5C5</accession>
<feature type="compositionally biased region" description="Polar residues" evidence="2">
    <location>
        <begin position="513"/>
        <end position="531"/>
    </location>
</feature>
<feature type="compositionally biased region" description="Basic residues" evidence="2">
    <location>
        <begin position="82"/>
        <end position="91"/>
    </location>
</feature>
<keyword evidence="1" id="KW-0694">RNA-binding</keyword>